<dbReference type="GO" id="GO:0043190">
    <property type="term" value="C:ATP-binding cassette (ABC) transporter complex"/>
    <property type="evidence" value="ECO:0007669"/>
    <property type="project" value="InterPro"/>
</dbReference>
<keyword evidence="3" id="KW-0732">Signal</keyword>
<dbReference type="EMBL" id="POVK01000004">
    <property type="protein sequence ID" value="NHA33294.1"/>
    <property type="molecule type" value="Genomic_DNA"/>
</dbReference>
<evidence type="ECO:0000313" key="9">
    <source>
        <dbReference type="Proteomes" id="UP000572988"/>
    </source>
</evidence>
<dbReference type="RefSeq" id="WP_126496060.1">
    <property type="nucleotide sequence ID" value="NZ_CALYFA010000010.1"/>
</dbReference>
<dbReference type="CDD" id="cd08490">
    <property type="entry name" value="PBP2_NikA_DppA_OppA_like_3"/>
    <property type="match status" value="1"/>
</dbReference>
<dbReference type="Gene3D" id="3.10.105.10">
    <property type="entry name" value="Dipeptide-binding Protein, Domain 3"/>
    <property type="match status" value="1"/>
</dbReference>
<reference evidence="7" key="2">
    <citation type="submission" date="2018-06" db="EMBL/GenBank/DDBJ databases">
        <authorList>
            <consortium name="Pathogen Informatics"/>
            <person name="Doyle S."/>
        </authorList>
    </citation>
    <scope>NUCLEOTIDE SEQUENCE [LARGE SCALE GENOMIC DNA]</scope>
    <source>
        <strain evidence="7">NCTC12218</strain>
    </source>
</reference>
<dbReference type="SUPFAM" id="SSF53850">
    <property type="entry name" value="Periplasmic binding protein-like II"/>
    <property type="match status" value="1"/>
</dbReference>
<evidence type="ECO:0000313" key="8">
    <source>
        <dbReference type="Proteomes" id="UP000264146"/>
    </source>
</evidence>
<dbReference type="PROSITE" id="PS51257">
    <property type="entry name" value="PROKAR_LIPOPROTEIN"/>
    <property type="match status" value="1"/>
</dbReference>
<evidence type="ECO:0000313" key="6">
    <source>
        <dbReference type="EMBL" id="NHA33294.1"/>
    </source>
</evidence>
<keyword evidence="9" id="KW-1185">Reference proteome</keyword>
<reference evidence="6 9" key="1">
    <citation type="submission" date="2018-01" db="EMBL/GenBank/DDBJ databases">
        <title>Complete genome sequence of Staphylococcus Scheliferi isolated from human.</title>
        <authorList>
            <person name="Abouelkhair M.A."/>
            <person name="Bemis D.A."/>
            <person name="Kania S.A."/>
        </authorList>
    </citation>
    <scope>NUCLEOTIDE SEQUENCE [LARGE SCALE GENOMIC DNA]</scope>
    <source>
        <strain evidence="6 9">ATCC 43808</strain>
    </source>
</reference>
<keyword evidence="2" id="KW-0813">Transport</keyword>
<dbReference type="Proteomes" id="UP000264146">
    <property type="component" value="Chromosome"/>
</dbReference>
<dbReference type="NCBIfam" id="NF045468">
    <property type="entry name" value="Opp5A_nikA"/>
    <property type="match status" value="1"/>
</dbReference>
<protein>
    <submittedName>
        <fullName evidence="6 7">ABC transporter substrate-binding protein</fullName>
    </submittedName>
</protein>
<name>A0A7Z7VWA9_STASC</name>
<dbReference type="Gene3D" id="3.40.190.10">
    <property type="entry name" value="Periplasmic binding protein-like II"/>
    <property type="match status" value="1"/>
</dbReference>
<comment type="similarity">
    <text evidence="1">Belongs to the bacterial solute-binding protein 5 family.</text>
</comment>
<dbReference type="AlphaFoldDB" id="A0A7Z7VWA9"/>
<sequence>MKYQRSVALFTTASLLLASCGTSSHSKEKILDIELPLKTTSIAPYETDVPVRVGAAETLFKVSKNGEIQPWLAQSYHYNSSDQLEIKLKDHIHFQNGVPLTGEKVKKSLEIALKKSPFVKSTLPIKNIKAQGQKVTITTKSSYPELASELANPYVAIFDVDAKTDLNTHPVGTGPYQIKSYQRSQKMSLDRNSKYWHGQPKLDGVNVTYQEDGNARVSHLESGQADLITDVPVNRIQQLAKSEQTKIARVSGYRTQMVVYNQESEKMTRPVRQALDAVIDRKGIAEKISKGFAQPATGPFNDHLDFIKHQAVKKQNIQDARAIMEKEGYNDARPLKIQLITYEGRPELPKMAQVIQSDAKKAHIDIDIRTVDDIEGYLADRSQWDATMYSFGTIPRGDTGYFFNQAYHQDGSVNKGAYKNSKVTAMIEQLNHTVNQGEREKLSNDIIETAARDIPASYITYNDTVDGLNRNVSHFKATPEGIYLVDEKIDMTNAH</sequence>
<feature type="domain" description="Solute-binding protein family 5" evidence="4">
    <location>
        <begin position="67"/>
        <end position="411"/>
    </location>
</feature>
<dbReference type="InterPro" id="IPR050035">
    <property type="entry name" value="NikA"/>
</dbReference>
<dbReference type="EMBL" id="LR962863">
    <property type="protein sequence ID" value="CAD7358780.1"/>
    <property type="molecule type" value="Genomic_DNA"/>
</dbReference>
<dbReference type="InterPro" id="IPR030678">
    <property type="entry name" value="Peptide/Ni-bd"/>
</dbReference>
<dbReference type="PANTHER" id="PTHR30290:SF9">
    <property type="entry name" value="OLIGOPEPTIDE-BINDING PROTEIN APPA"/>
    <property type="match status" value="1"/>
</dbReference>
<evidence type="ECO:0000313" key="5">
    <source>
        <dbReference type="EMBL" id="CAD7358780.1"/>
    </source>
</evidence>
<dbReference type="Proteomes" id="UP000572988">
    <property type="component" value="Unassembled WGS sequence"/>
</dbReference>
<dbReference type="GO" id="GO:1904680">
    <property type="term" value="F:peptide transmembrane transporter activity"/>
    <property type="evidence" value="ECO:0007669"/>
    <property type="project" value="TreeGrafter"/>
</dbReference>
<dbReference type="GeneID" id="93789110"/>
<proteinExistence type="inferred from homology"/>
<evidence type="ECO:0000256" key="1">
    <source>
        <dbReference type="ARBA" id="ARBA00005695"/>
    </source>
</evidence>
<dbReference type="EMBL" id="UHEF01000001">
    <property type="protein sequence ID" value="SUM86721.1"/>
    <property type="molecule type" value="Genomic_DNA"/>
</dbReference>
<dbReference type="InterPro" id="IPR039424">
    <property type="entry name" value="SBP_5"/>
</dbReference>
<dbReference type="GO" id="GO:0015833">
    <property type="term" value="P:peptide transport"/>
    <property type="evidence" value="ECO:0007669"/>
    <property type="project" value="TreeGrafter"/>
</dbReference>
<dbReference type="PANTHER" id="PTHR30290">
    <property type="entry name" value="PERIPLASMIC BINDING COMPONENT OF ABC TRANSPORTER"/>
    <property type="match status" value="1"/>
</dbReference>
<gene>
    <name evidence="7" type="primary">gsiB_1</name>
    <name evidence="6" type="ORF">C1O36_01910</name>
    <name evidence="7" type="ORF">NCTC12218_00364</name>
</gene>
<evidence type="ECO:0000256" key="3">
    <source>
        <dbReference type="ARBA" id="ARBA00022729"/>
    </source>
</evidence>
<reference evidence="5 8" key="3">
    <citation type="submission" date="2020-11" db="EMBL/GenBank/DDBJ databases">
        <authorList>
            <consortium name="Pathogen Informatics"/>
        </authorList>
    </citation>
    <scope>NUCLEOTIDE SEQUENCE [LARGE SCALE GENOMIC DNA]</scope>
    <source>
        <strain evidence="5 8">NCTC12218</strain>
    </source>
</reference>
<evidence type="ECO:0000256" key="2">
    <source>
        <dbReference type="ARBA" id="ARBA00022448"/>
    </source>
</evidence>
<evidence type="ECO:0000313" key="7">
    <source>
        <dbReference type="EMBL" id="SUM86721.1"/>
    </source>
</evidence>
<accession>A0A7Z7VWA9</accession>
<organism evidence="7">
    <name type="scientific">Staphylococcus schleiferi</name>
    <dbReference type="NCBI Taxonomy" id="1295"/>
    <lineage>
        <taxon>Bacteria</taxon>
        <taxon>Bacillati</taxon>
        <taxon>Bacillota</taxon>
        <taxon>Bacilli</taxon>
        <taxon>Bacillales</taxon>
        <taxon>Staphylococcaceae</taxon>
        <taxon>Staphylococcus</taxon>
    </lineage>
</organism>
<dbReference type="PIRSF" id="PIRSF002741">
    <property type="entry name" value="MppA"/>
    <property type="match status" value="1"/>
</dbReference>
<dbReference type="Pfam" id="PF00496">
    <property type="entry name" value="SBP_bac_5"/>
    <property type="match status" value="1"/>
</dbReference>
<evidence type="ECO:0000259" key="4">
    <source>
        <dbReference type="Pfam" id="PF00496"/>
    </source>
</evidence>
<dbReference type="GO" id="GO:0042597">
    <property type="term" value="C:periplasmic space"/>
    <property type="evidence" value="ECO:0007669"/>
    <property type="project" value="UniProtKB-ARBA"/>
</dbReference>
<dbReference type="InterPro" id="IPR000914">
    <property type="entry name" value="SBP_5_dom"/>
</dbReference>